<proteinExistence type="predicted"/>
<dbReference type="InterPro" id="IPR011047">
    <property type="entry name" value="Quinoprotein_ADH-like_sf"/>
</dbReference>
<comment type="caution">
    <text evidence="2">The sequence shown here is derived from an EMBL/GenBank/DDBJ whole genome shotgun (WGS) entry which is preliminary data.</text>
</comment>
<dbReference type="SUPFAM" id="SSF63829">
    <property type="entry name" value="Calcium-dependent phosphotriesterase"/>
    <property type="match status" value="1"/>
</dbReference>
<feature type="transmembrane region" description="Helical" evidence="1">
    <location>
        <begin position="21"/>
        <end position="42"/>
    </location>
</feature>
<dbReference type="STRING" id="1617427.UZ20_WS6002000197"/>
<dbReference type="PANTHER" id="PTHR42754">
    <property type="entry name" value="ENDOGLUCANASE"/>
    <property type="match status" value="1"/>
</dbReference>
<evidence type="ECO:0000313" key="3">
    <source>
        <dbReference type="Proteomes" id="UP000070449"/>
    </source>
</evidence>
<accession>A0A136KKQ7</accession>
<dbReference type="SUPFAM" id="SSF50998">
    <property type="entry name" value="Quinoprotein alcohol dehydrogenase-like"/>
    <property type="match status" value="1"/>
</dbReference>
<dbReference type="SUPFAM" id="SSF75011">
    <property type="entry name" value="3-carboxy-cis,cis-mucoante lactonizing enzyme"/>
    <property type="match status" value="1"/>
</dbReference>
<dbReference type="PATRIC" id="fig|1617427.3.peg.212"/>
<keyword evidence="1" id="KW-0812">Transmembrane</keyword>
<gene>
    <name evidence="2" type="ORF">UZ20_WS6002000197</name>
</gene>
<name>A0A136KKQ7_9BACT</name>
<organism evidence="2 3">
    <name type="scientific">candidate division WS6 bacterium OLB21</name>
    <dbReference type="NCBI Taxonomy" id="1617427"/>
    <lineage>
        <taxon>Bacteria</taxon>
        <taxon>Candidatus Dojkabacteria</taxon>
    </lineage>
</organism>
<dbReference type="Proteomes" id="UP000070449">
    <property type="component" value="Unassembled WGS sequence"/>
</dbReference>
<dbReference type="EMBL" id="JYPD01000011">
    <property type="protein sequence ID" value="KXK09888.1"/>
    <property type="molecule type" value="Genomic_DNA"/>
</dbReference>
<evidence type="ECO:0000256" key="1">
    <source>
        <dbReference type="SAM" id="Phobius"/>
    </source>
</evidence>
<sequence length="2501" mass="268240">MYKTRLTGGKVQVSPPTVSKAVLYVAAFLVVISLVAVVGLLLSRSINAASPSLEKLMNYNVAGSMNDFGDALVDAGDNTYAAVSFSETEYRLEKRETDGTLVGADSVVTSEGEASVPFAFLTATGSNQGTASSGSFSVDALNGEKTLMIVAVAYRQNNDRVTSVTYNSASLTKACSTRNADYSIETYYLVNPASGSNTLAYTMNASTQDIYINASVYEGVNQADPIRTWACNNGYSTAPSVTVTSEEGDYVVASVSQYSGGNSHTNTTSGSVTQISNALGGPNVLVSQLRVPGAATSTTATWTSSANWPWAASAIAIKTDEGIGGGPEALQVELSNTTTDSDTYTSGIYNHQHTVSGFNRLMLVQVSYREYSGSPTNVDYIETTYTDGNFNTDYRNLTNLCSDRSGLYVNELWYIADPLVGDNEISVNLVDSVEDLAIIVTTYTSVNTLDPFSDYECDSYTTGNPESTIVGVENGYAYGGVATSANNTVDFGSGMVAITSSSTSELQSHAHSKLSLPSVTFDWDIQGNSSAEDLYLTSTYGDSITRHDITNGDYLDSTSLTATNFDSINSGHGFAIDPTNNTIYGVFNTDSGSNMLSTVDLANGEINQIGDLGEDFRNITFDSNGQLYGITNEYTSYPEELYAIDKSNANISFLMSLSLSSSQRSVIAYNPNDDRIYRFAGDNLDPELDRIDASVPEVASSSTPYTYDYFDTFETATYWGGASDFLVISTGYLFYSDNIGFMSYVGSIANSQGMVVYSDSTVYSVSATATIKPVESGSINVHTSGVDSDDYGPVTSIGSFSVSPSGQQRMLLILASYDTNDPSVEYVDNAYYQDEDSYINYPATNICKSDFNNYGFELWYVNDYPTNNIGGTVYAEFTGSGVDSAILSYIGLDNVDLSDPIGNFDCDGFFGNLPGATLTGSSEELVVAGITSAYDNGYNSFTPHSATYNHNTQNSGNIIGAYATVEGDPDYYWEMYDDYDLAFGAVAIKNIAANSIPAETLTGAYRIKDGKGEFKVDSQGNFIIAANNSNNPTNQDFIVTKHDSDAQHVWTYIHDWTTPPAVNSIADIEIDASDNIVLAANMDYGSVQSGEIIVLDTDGVEVDWYDFYFGPFLGSKLYSTYLDGTNLYACGSERVDNSSRYNDIYVVKYDVNGDKLWQYWFNTTPYDVEEGCRSMVLDGNDLYIVGLSASGTSSADELNRTIIRLNATTGDEVYAQTFGTEIDISSLTQDEIDRIITKDSMLKVGSELFAVIFNPATERSAISRITASTGSVAQTVDYYEFNEYIQNPFITDIVTYENHDGDTYFAVSGYNYSGGERGFIGLADASDLSYFPATEKLVGNSNPNVRVTSLLVNDNTLYASGYDSDDAQGANAYLGRFGWSVLNVTSSNEVFSKNSGLNLNDHMYMGGNEFTAEVRNGSSQVIAEVPFEFAEDDIASITIAGETDAPTYKAWYDGYSPASGSTWSLNIPRDVAHNSIRLCPDVDALVEIEEGCTGEIILPDDDPSVTNNTTHWLVSGLDEGTAYGAESFTGSVEVDITEIPFYNYNAGGADTAPVVESLNGHVITAAGTDSGSINLSKVRIFDNLTIWEESFSHPGGLLTFDIVDIDLDAAGNIYVGAKMYDNSEANYNYFLSKFDGEGRILWHKDYDGGSTVHDSFDFLQALVVDAAGNSYISGIMEVPFPTSPFWTQVSGTIKVNTNGVEQWRHIELDHGHSYTNDLTLDDSGNLYVCGGLENFDAYRRDFYVSKFNSSTGERMWVYRRQTENPGTPAVENCDAVVYGSTNNIILASGTTKAALNNGSIDRWVAGINATTGVIIWGKQETYNDVPSFAPIYTRAAVYDSVNNAFVIAGRTRFQTADSGDAFLNSYNAANGDVIFAKTVDQLTSADQFNDLVWYQDFLGDVHYVAVGTYFDSTTWRAMVRSYTATGSLEFEKLYDAGYFTAASSVAVDSRGIIYTGFLENDGTGDDVRVNKYAYLVNSLPPGLSLVVEALPGVIVDLTSAGYGGAFTATLRNGNNLPIAQFEMGLRSDVDWSTVTGDRLGLKAFAHFPGGFANTPGANDTSFSLLLPRPANADQVVICPGADDLEDIEIGCSGQVLYSLADPNVTLTTFNGQEFFKVAGLTGTGGLPINDASAVRDTMTREQVGVASDHNLEFGTTFGIDSSGDTITLDFANQFDFTAITVDDLDLIVNGVDKDLCTGPLPCSAGAGVWGVSLDDVNNVLVFTAPTDATTGEVAINDSVQVLIGLAASHQASGSNQVVNPTIVGSYEVRLEITNGATEVGELEIPIIDDDTVNITGFIDTFISFDLDTAHIDNDCDAFGGASPCNSHAATSDGAGYVVDLGELNLSTVNVSGSSTLHQDGLTGIINYIWLDLSTNAVGGAVVRVSSLNDALLGPNGSTIDSVGAGEVQITAGSGLYGLQNRFLDNKSAVSGTVVIDDDCNANGGNDFFCSVGGALGRTVFTTNNTMIDQARVQLRVGASPDGLSASGTYSDELTFIATATF</sequence>
<reference evidence="2 3" key="1">
    <citation type="submission" date="2015-02" db="EMBL/GenBank/DDBJ databases">
        <title>Improved understanding of the partial-nitritation anammox process through 23 genomes representing the majority of the microbial community.</title>
        <authorList>
            <person name="Speth D.R."/>
            <person name="In T Zandt M."/>
            <person name="Guerrero Cruz S."/>
            <person name="Jetten M.S."/>
            <person name="Dutilh B.E."/>
        </authorList>
    </citation>
    <scope>NUCLEOTIDE SEQUENCE [LARGE SCALE GENOMIC DNA]</scope>
    <source>
        <strain evidence="2">OLB21</strain>
    </source>
</reference>
<dbReference type="PANTHER" id="PTHR42754:SF1">
    <property type="entry name" value="LIPOPROTEIN"/>
    <property type="match status" value="1"/>
</dbReference>
<keyword evidence="1" id="KW-1133">Transmembrane helix</keyword>
<keyword evidence="1" id="KW-0472">Membrane</keyword>
<evidence type="ECO:0000313" key="2">
    <source>
        <dbReference type="EMBL" id="KXK09888.1"/>
    </source>
</evidence>
<protein>
    <submittedName>
        <fullName evidence="2">Uncharacterized protein</fullName>
    </submittedName>
</protein>